<dbReference type="EMBL" id="AMQM01000078">
    <property type="status" value="NOT_ANNOTATED_CDS"/>
    <property type="molecule type" value="Genomic_DNA"/>
</dbReference>
<dbReference type="GeneID" id="20197932"/>
<dbReference type="Pfam" id="PF18149">
    <property type="entry name" value="Helicase_PWI"/>
    <property type="match status" value="1"/>
</dbReference>
<evidence type="ECO:0000259" key="1">
    <source>
        <dbReference type="Pfam" id="PF18149"/>
    </source>
</evidence>
<dbReference type="InParanoid" id="T1EMY2"/>
<proteinExistence type="predicted"/>
<dbReference type="KEGG" id="hro:HELRODRAFT_158563"/>
<dbReference type="EnsemblMetazoa" id="HelroT158563">
    <property type="protein sequence ID" value="HelroP158563"/>
    <property type="gene ID" value="HelroG158563"/>
</dbReference>
<gene>
    <name evidence="3" type="primary">20197932</name>
    <name evidence="2" type="ORF">HELRODRAFT_158563</name>
</gene>
<evidence type="ECO:0000313" key="4">
    <source>
        <dbReference type="Proteomes" id="UP000015101"/>
    </source>
</evidence>
<dbReference type="HOGENOM" id="CLU_2308993_0_0_1"/>
<reference evidence="4" key="1">
    <citation type="submission" date="2012-12" db="EMBL/GenBank/DDBJ databases">
        <authorList>
            <person name="Hellsten U."/>
            <person name="Grimwood J."/>
            <person name="Chapman J.A."/>
            <person name="Shapiro H."/>
            <person name="Aerts A."/>
            <person name="Otillar R.P."/>
            <person name="Terry A.Y."/>
            <person name="Boore J.L."/>
            <person name="Simakov O."/>
            <person name="Marletaz F."/>
            <person name="Cho S.-J."/>
            <person name="Edsinger-Gonzales E."/>
            <person name="Havlak P."/>
            <person name="Kuo D.-H."/>
            <person name="Larsson T."/>
            <person name="Lv J."/>
            <person name="Arendt D."/>
            <person name="Savage R."/>
            <person name="Osoegawa K."/>
            <person name="de Jong P."/>
            <person name="Lindberg D.R."/>
            <person name="Seaver E.C."/>
            <person name="Weisblat D.A."/>
            <person name="Putnam N.H."/>
            <person name="Grigoriev I.V."/>
            <person name="Rokhsar D.S."/>
        </authorList>
    </citation>
    <scope>NUCLEOTIDE SEQUENCE</scope>
</reference>
<dbReference type="RefSeq" id="XP_009008843.1">
    <property type="nucleotide sequence ID" value="XM_009010595.1"/>
</dbReference>
<accession>T1EMY2</accession>
<reference evidence="3" key="3">
    <citation type="submission" date="2015-06" db="UniProtKB">
        <authorList>
            <consortium name="EnsemblMetazoa"/>
        </authorList>
    </citation>
    <scope>IDENTIFICATION</scope>
</reference>
<evidence type="ECO:0000313" key="3">
    <source>
        <dbReference type="EnsemblMetazoa" id="HelroP158563"/>
    </source>
</evidence>
<organism evidence="3 4">
    <name type="scientific">Helobdella robusta</name>
    <name type="common">Californian leech</name>
    <dbReference type="NCBI Taxonomy" id="6412"/>
    <lineage>
        <taxon>Eukaryota</taxon>
        <taxon>Metazoa</taxon>
        <taxon>Spiralia</taxon>
        <taxon>Lophotrochozoa</taxon>
        <taxon>Annelida</taxon>
        <taxon>Clitellata</taxon>
        <taxon>Hirudinea</taxon>
        <taxon>Rhynchobdellida</taxon>
        <taxon>Glossiphoniidae</taxon>
        <taxon>Helobdella</taxon>
    </lineage>
</organism>
<dbReference type="Proteomes" id="UP000015101">
    <property type="component" value="Unassembled WGS sequence"/>
</dbReference>
<dbReference type="EMBL" id="KB095811">
    <property type="protein sequence ID" value="ESO12123.1"/>
    <property type="molecule type" value="Genomic_DNA"/>
</dbReference>
<sequence>MDTTVQEFEGKLNKLLHLNKDITSTNLKLLIVSLLKSEKSDEELEKEFYDLFGVEKIELIRSILMNRSQVVQLVSNPNKLIGHGYFSLRRFLTPEQTYFR</sequence>
<dbReference type="InterPro" id="IPR041094">
    <property type="entry name" value="Brr2_helicase_PWI"/>
</dbReference>
<dbReference type="AlphaFoldDB" id="T1EMY2"/>
<protein>
    <recommendedName>
        <fullName evidence="1">Brr2 N-terminal helicase PWI domain-containing protein</fullName>
    </recommendedName>
</protein>
<keyword evidence="4" id="KW-1185">Reference proteome</keyword>
<reference evidence="2 4" key="2">
    <citation type="journal article" date="2013" name="Nature">
        <title>Insights into bilaterian evolution from three spiralian genomes.</title>
        <authorList>
            <person name="Simakov O."/>
            <person name="Marletaz F."/>
            <person name="Cho S.J."/>
            <person name="Edsinger-Gonzales E."/>
            <person name="Havlak P."/>
            <person name="Hellsten U."/>
            <person name="Kuo D.H."/>
            <person name="Larsson T."/>
            <person name="Lv J."/>
            <person name="Arendt D."/>
            <person name="Savage R."/>
            <person name="Osoegawa K."/>
            <person name="de Jong P."/>
            <person name="Grimwood J."/>
            <person name="Chapman J.A."/>
            <person name="Shapiro H."/>
            <person name="Aerts A."/>
            <person name="Otillar R.P."/>
            <person name="Terry A.Y."/>
            <person name="Boore J.L."/>
            <person name="Grigoriev I.V."/>
            <person name="Lindberg D.R."/>
            <person name="Seaver E.C."/>
            <person name="Weisblat D.A."/>
            <person name="Putnam N.H."/>
            <person name="Rokhsar D.S."/>
        </authorList>
    </citation>
    <scope>NUCLEOTIDE SEQUENCE</scope>
</reference>
<name>T1EMY2_HELRO</name>
<evidence type="ECO:0000313" key="2">
    <source>
        <dbReference type="EMBL" id="ESO12123.1"/>
    </source>
</evidence>
<feature type="domain" description="Brr2 N-terminal helicase PWI" evidence="1">
    <location>
        <begin position="20"/>
        <end position="71"/>
    </location>
</feature>
<dbReference type="CTD" id="20197932"/>